<reference evidence="2 3" key="1">
    <citation type="submission" date="2017-01" db="EMBL/GenBank/DDBJ databases">
        <title>Draft genome sequence of Bacillus oleronius.</title>
        <authorList>
            <person name="Allam M."/>
        </authorList>
    </citation>
    <scope>NUCLEOTIDE SEQUENCE [LARGE SCALE GENOMIC DNA]</scope>
    <source>
        <strain evidence="2 3">DSM 9356</strain>
    </source>
</reference>
<protein>
    <submittedName>
        <fullName evidence="2">Uncharacterized protein</fullName>
    </submittedName>
</protein>
<feature type="non-terminal residue" evidence="2">
    <location>
        <position position="233"/>
    </location>
</feature>
<evidence type="ECO:0000313" key="2">
    <source>
        <dbReference type="EMBL" id="OOP65969.1"/>
    </source>
</evidence>
<keyword evidence="1" id="KW-0472">Membrane</keyword>
<feature type="transmembrane region" description="Helical" evidence="1">
    <location>
        <begin position="74"/>
        <end position="98"/>
    </location>
</feature>
<keyword evidence="1" id="KW-0812">Transmembrane</keyword>
<proteinExistence type="predicted"/>
<dbReference type="AlphaFoldDB" id="A0A8E2I3B8"/>
<feature type="transmembrane region" description="Helical" evidence="1">
    <location>
        <begin position="119"/>
        <end position="143"/>
    </location>
</feature>
<sequence>MSKIWYLLKVQLLQFFGINKAIHEKNPKQKRKWIAILIGVIIGIVYLFVVSFTYSNILASVFEKVDKMELLLTLMMAVSSFTTLVLTMYKANGILFGFKDYDLLMALPMKTSLVVASRVLLLNILNGAISIIIMVPACIVYAMKVVPDITFYMLFIITLFFIPLVPIVVATCIGSVVMMISARFKYANLLNLVITFTLLVLLIGGLMNIGTGIGDITSNISVGFVEKVYDIYP</sequence>
<feature type="transmembrane region" description="Helical" evidence="1">
    <location>
        <begin position="33"/>
        <end position="54"/>
    </location>
</feature>
<keyword evidence="3" id="KW-1185">Reference proteome</keyword>
<feature type="transmembrane region" description="Helical" evidence="1">
    <location>
        <begin position="149"/>
        <end position="177"/>
    </location>
</feature>
<evidence type="ECO:0000313" key="3">
    <source>
        <dbReference type="Proteomes" id="UP000189761"/>
    </source>
</evidence>
<feature type="transmembrane region" description="Helical" evidence="1">
    <location>
        <begin position="189"/>
        <end position="209"/>
    </location>
</feature>
<accession>A0A8E2I3B8</accession>
<dbReference type="Proteomes" id="UP000189761">
    <property type="component" value="Unassembled WGS sequence"/>
</dbReference>
<organism evidence="2 3">
    <name type="scientific">Heyndrickxia oleronia</name>
    <dbReference type="NCBI Taxonomy" id="38875"/>
    <lineage>
        <taxon>Bacteria</taxon>
        <taxon>Bacillati</taxon>
        <taxon>Bacillota</taxon>
        <taxon>Bacilli</taxon>
        <taxon>Bacillales</taxon>
        <taxon>Bacillaceae</taxon>
        <taxon>Heyndrickxia</taxon>
    </lineage>
</organism>
<comment type="caution">
    <text evidence="2">The sequence shown here is derived from an EMBL/GenBank/DDBJ whole genome shotgun (WGS) entry which is preliminary data.</text>
</comment>
<keyword evidence="1" id="KW-1133">Transmembrane helix</keyword>
<dbReference type="EMBL" id="MTLA01000401">
    <property type="protein sequence ID" value="OOP65969.1"/>
    <property type="molecule type" value="Genomic_DNA"/>
</dbReference>
<evidence type="ECO:0000256" key="1">
    <source>
        <dbReference type="SAM" id="Phobius"/>
    </source>
</evidence>
<name>A0A8E2I3B8_9BACI</name>
<gene>
    <name evidence="2" type="ORF">BWZ43_23410</name>
</gene>